<dbReference type="EMBL" id="BGPR01010431">
    <property type="protein sequence ID" value="GBN46122.1"/>
    <property type="molecule type" value="Genomic_DNA"/>
</dbReference>
<evidence type="ECO:0000313" key="1">
    <source>
        <dbReference type="EMBL" id="GBN46122.1"/>
    </source>
</evidence>
<evidence type="ECO:0000313" key="2">
    <source>
        <dbReference type="EMBL" id="GBN46913.1"/>
    </source>
</evidence>
<reference evidence="1 3" key="1">
    <citation type="journal article" date="2019" name="Sci. Rep.">
        <title>Orb-weaving spider Araneus ventricosus genome elucidates the spidroin gene catalogue.</title>
        <authorList>
            <person name="Kono N."/>
            <person name="Nakamura H."/>
            <person name="Ohtoshi R."/>
            <person name="Moran D.A.P."/>
            <person name="Shinohara A."/>
            <person name="Yoshida Y."/>
            <person name="Fujiwara M."/>
            <person name="Mori M."/>
            <person name="Tomita M."/>
            <person name="Arakawa K."/>
        </authorList>
    </citation>
    <scope>NUCLEOTIDE SEQUENCE [LARGE SCALE GENOMIC DNA]</scope>
</reference>
<evidence type="ECO:0000313" key="3">
    <source>
        <dbReference type="Proteomes" id="UP000499080"/>
    </source>
</evidence>
<proteinExistence type="predicted"/>
<dbReference type="PANTHER" id="PTHR46601">
    <property type="entry name" value="ULP_PROTEASE DOMAIN-CONTAINING PROTEIN"/>
    <property type="match status" value="1"/>
</dbReference>
<dbReference type="Proteomes" id="UP000499080">
    <property type="component" value="Unassembled WGS sequence"/>
</dbReference>
<protein>
    <submittedName>
        <fullName evidence="1">Uncharacterized protein</fullName>
    </submittedName>
</protein>
<dbReference type="PANTHER" id="PTHR46601:SF1">
    <property type="entry name" value="ADF-H DOMAIN-CONTAINING PROTEIN"/>
    <property type="match status" value="1"/>
</dbReference>
<dbReference type="OrthoDB" id="6759337at2759"/>
<dbReference type="AlphaFoldDB" id="A0A4Y2P4Z4"/>
<organism evidence="1 3">
    <name type="scientific">Araneus ventricosus</name>
    <name type="common">Orbweaver spider</name>
    <name type="synonym">Epeira ventricosa</name>
    <dbReference type="NCBI Taxonomy" id="182803"/>
    <lineage>
        <taxon>Eukaryota</taxon>
        <taxon>Metazoa</taxon>
        <taxon>Ecdysozoa</taxon>
        <taxon>Arthropoda</taxon>
        <taxon>Chelicerata</taxon>
        <taxon>Arachnida</taxon>
        <taxon>Araneae</taxon>
        <taxon>Araneomorphae</taxon>
        <taxon>Entelegynae</taxon>
        <taxon>Araneoidea</taxon>
        <taxon>Araneidae</taxon>
        <taxon>Araneus</taxon>
    </lineage>
</organism>
<keyword evidence="3" id="KW-1185">Reference proteome</keyword>
<accession>A0A4Y2P4Z4</accession>
<sequence length="101" mass="11377">MNGIKKKLTPNDVLMHADFSEHYVCKYGRGSSHFRGSKQQITLHTVVVYNLSPDTLELKVTSYCSLSDSLRHDVSARCANLKPIIMEIQWNLLITKSLGPS</sequence>
<comment type="caution">
    <text evidence="1">The sequence shown here is derived from an EMBL/GenBank/DDBJ whole genome shotgun (WGS) entry which is preliminary data.</text>
</comment>
<gene>
    <name evidence="1" type="ORF">AVEN_139338_1</name>
    <name evidence="2" type="ORF">AVEN_192463_1</name>
</gene>
<name>A0A4Y2P4Z4_ARAVE</name>
<dbReference type="EMBL" id="BGPR01010585">
    <property type="protein sequence ID" value="GBN46913.1"/>
    <property type="molecule type" value="Genomic_DNA"/>
</dbReference>